<evidence type="ECO:0000256" key="8">
    <source>
        <dbReference type="ARBA" id="ARBA00023170"/>
    </source>
</evidence>
<feature type="transmembrane region" description="Helical" evidence="11">
    <location>
        <begin position="254"/>
        <end position="273"/>
    </location>
</feature>
<dbReference type="CDD" id="cd16083">
    <property type="entry name" value="IgC1_CD80"/>
    <property type="match status" value="1"/>
</dbReference>
<keyword evidence="6 11" id="KW-0472">Membrane</keyword>
<evidence type="ECO:0000256" key="10">
    <source>
        <dbReference type="ARBA" id="ARBA00023319"/>
    </source>
</evidence>
<feature type="domain" description="Ig-like" evidence="12">
    <location>
        <begin position="12"/>
        <end position="137"/>
    </location>
</feature>
<keyword evidence="2" id="KW-1003">Cell membrane</keyword>
<sequence>MDQTLMLEILLPKCSFLKLFQLLVLAGLFCFCSGISQVTKRVKDTAVLTCDYNISANDLTRVRIYWQKKLYSDVVLSVVSGEAKVWPKYKNRTIPTITSNPSIVILALQLSDSGIYDCIIQRLEKGGYQMVHSKSVRLLVRADFPVPSITELGNPSTNIKRITCSTSGGFPKPYLSWLENGKELNAINTTVSQDPESELYTIISELDFNVTNNHSFTCLIKYGNLTVAQIFNWQKYEPTVPPFIHQSSTWTTKIVSGFVPCAIVICLLSVVILKCRPDSRCAARTYCKRRKEDSIEMERISPIYSRPVKASE</sequence>
<evidence type="ECO:0000256" key="11">
    <source>
        <dbReference type="SAM" id="Phobius"/>
    </source>
</evidence>
<dbReference type="InterPro" id="IPR007110">
    <property type="entry name" value="Ig-like_dom"/>
</dbReference>
<dbReference type="EMBL" id="JABVXQ010000003">
    <property type="protein sequence ID" value="KAF6117880.1"/>
    <property type="molecule type" value="Genomic_DNA"/>
</dbReference>
<keyword evidence="10" id="KW-0393">Immunoglobulin domain</keyword>
<evidence type="ECO:0000256" key="9">
    <source>
        <dbReference type="ARBA" id="ARBA00023180"/>
    </source>
</evidence>
<dbReference type="InterPro" id="IPR051713">
    <property type="entry name" value="T-cell_Activation_Regulation"/>
</dbReference>
<dbReference type="SMART" id="SM00409">
    <property type="entry name" value="IG"/>
    <property type="match status" value="1"/>
</dbReference>
<dbReference type="InterPro" id="IPR003599">
    <property type="entry name" value="Ig_sub"/>
</dbReference>
<keyword evidence="3 11" id="KW-0812">Transmembrane</keyword>
<dbReference type="PANTHER" id="PTHR25466:SF4">
    <property type="entry name" value="T-LYMPHOCYTE ACTIVATION ANTIGEN CD80"/>
    <property type="match status" value="1"/>
</dbReference>
<organism evidence="13 14">
    <name type="scientific">Phyllostomus discolor</name>
    <name type="common">pale spear-nosed bat</name>
    <dbReference type="NCBI Taxonomy" id="89673"/>
    <lineage>
        <taxon>Eukaryota</taxon>
        <taxon>Metazoa</taxon>
        <taxon>Chordata</taxon>
        <taxon>Craniata</taxon>
        <taxon>Vertebrata</taxon>
        <taxon>Euteleostomi</taxon>
        <taxon>Mammalia</taxon>
        <taxon>Eutheria</taxon>
        <taxon>Laurasiatheria</taxon>
        <taxon>Chiroptera</taxon>
        <taxon>Yangochiroptera</taxon>
        <taxon>Phyllostomidae</taxon>
        <taxon>Phyllostominae</taxon>
        <taxon>Phyllostomus</taxon>
    </lineage>
</organism>
<evidence type="ECO:0000313" key="14">
    <source>
        <dbReference type="Proteomes" id="UP000664940"/>
    </source>
</evidence>
<evidence type="ECO:0000256" key="4">
    <source>
        <dbReference type="ARBA" id="ARBA00022729"/>
    </source>
</evidence>
<reference evidence="13 14" key="1">
    <citation type="journal article" date="2020" name="Nature">
        <title>Six reference-quality genomes reveal evolution of bat adaptations.</title>
        <authorList>
            <person name="Jebb D."/>
            <person name="Huang Z."/>
            <person name="Pippel M."/>
            <person name="Hughes G.M."/>
            <person name="Lavrichenko K."/>
            <person name="Devanna P."/>
            <person name="Winkler S."/>
            <person name="Jermiin L.S."/>
            <person name="Skirmuntt E.C."/>
            <person name="Katzourakis A."/>
            <person name="Burkitt-Gray L."/>
            <person name="Ray D.A."/>
            <person name="Sullivan K.A.M."/>
            <person name="Roscito J.G."/>
            <person name="Kirilenko B.M."/>
            <person name="Davalos L.M."/>
            <person name="Corthals A.P."/>
            <person name="Power M.L."/>
            <person name="Jones G."/>
            <person name="Ransome R.D."/>
            <person name="Dechmann D.K.N."/>
            <person name="Locatelli A.G."/>
            <person name="Puechmaille S.J."/>
            <person name="Fedrigo O."/>
            <person name="Jarvis E.D."/>
            <person name="Hiller M."/>
            <person name="Vernes S.C."/>
            <person name="Myers E.W."/>
            <person name="Teeling E.C."/>
        </authorList>
    </citation>
    <scope>NUCLEOTIDE SEQUENCE [LARGE SCALE GENOMIC DNA]</scope>
    <source>
        <strain evidence="13">Bat1K_MPI-CBG_1</strain>
    </source>
</reference>
<keyword evidence="8" id="KW-0675">Receptor</keyword>
<dbReference type="InterPro" id="IPR037676">
    <property type="entry name" value="CD80_IgC"/>
</dbReference>
<dbReference type="Pfam" id="PF08205">
    <property type="entry name" value="C2-set_2"/>
    <property type="match status" value="1"/>
</dbReference>
<dbReference type="GO" id="GO:0015026">
    <property type="term" value="F:coreceptor activity"/>
    <property type="evidence" value="ECO:0007669"/>
    <property type="project" value="InterPro"/>
</dbReference>
<dbReference type="GO" id="GO:0042102">
    <property type="term" value="P:positive regulation of T cell proliferation"/>
    <property type="evidence" value="ECO:0007669"/>
    <property type="project" value="TreeGrafter"/>
</dbReference>
<proteinExistence type="predicted"/>
<comment type="caution">
    <text evidence="13">The sequence shown here is derived from an EMBL/GenBank/DDBJ whole genome shotgun (WGS) entry which is preliminary data.</text>
</comment>
<dbReference type="GO" id="GO:0006955">
    <property type="term" value="P:immune response"/>
    <property type="evidence" value="ECO:0007669"/>
    <property type="project" value="TreeGrafter"/>
</dbReference>
<dbReference type="PROSITE" id="PS50835">
    <property type="entry name" value="IG_LIKE"/>
    <property type="match status" value="2"/>
</dbReference>
<comment type="subcellular location">
    <subcellularLocation>
        <location evidence="1">Cell membrane</location>
        <topology evidence="1">Single-pass type I membrane protein</topology>
    </subcellularLocation>
</comment>
<name>A0A834EEG9_9CHIR</name>
<accession>A0A834EEG9</accession>
<dbReference type="GO" id="GO:0031295">
    <property type="term" value="P:T cell costimulation"/>
    <property type="evidence" value="ECO:0007669"/>
    <property type="project" value="InterPro"/>
</dbReference>
<dbReference type="InterPro" id="IPR013783">
    <property type="entry name" value="Ig-like_fold"/>
</dbReference>
<dbReference type="SUPFAM" id="SSF48726">
    <property type="entry name" value="Immunoglobulin"/>
    <property type="match status" value="2"/>
</dbReference>
<dbReference type="GO" id="GO:0042130">
    <property type="term" value="P:negative regulation of T cell proliferation"/>
    <property type="evidence" value="ECO:0007669"/>
    <property type="project" value="TreeGrafter"/>
</dbReference>
<gene>
    <name evidence="13" type="ORF">HJG60_002439</name>
</gene>
<evidence type="ECO:0000256" key="6">
    <source>
        <dbReference type="ARBA" id="ARBA00023136"/>
    </source>
</evidence>
<dbReference type="Proteomes" id="UP000664940">
    <property type="component" value="Unassembled WGS sequence"/>
</dbReference>
<dbReference type="PANTHER" id="PTHR25466">
    <property type="entry name" value="T-LYMPHOCYTE ACTIVATION ANTIGEN"/>
    <property type="match status" value="1"/>
</dbReference>
<dbReference type="AlphaFoldDB" id="A0A834EEG9"/>
<dbReference type="Gene3D" id="2.60.40.10">
    <property type="entry name" value="Immunoglobulins"/>
    <property type="match status" value="2"/>
</dbReference>
<protein>
    <submittedName>
        <fullName evidence="13">CD80 molecule</fullName>
    </submittedName>
</protein>
<dbReference type="GO" id="GO:0007166">
    <property type="term" value="P:cell surface receptor signaling pathway"/>
    <property type="evidence" value="ECO:0007669"/>
    <property type="project" value="TreeGrafter"/>
</dbReference>
<dbReference type="FunFam" id="2.60.40.10:FF:000910">
    <property type="entry name" value="T-lymphocyte activation antigen CD80"/>
    <property type="match status" value="1"/>
</dbReference>
<keyword evidence="4" id="KW-0732">Signal</keyword>
<dbReference type="InterPro" id="IPR013162">
    <property type="entry name" value="CD80_C2-set"/>
</dbReference>
<evidence type="ECO:0000256" key="2">
    <source>
        <dbReference type="ARBA" id="ARBA00022475"/>
    </source>
</evidence>
<dbReference type="GO" id="GO:0009897">
    <property type="term" value="C:external side of plasma membrane"/>
    <property type="evidence" value="ECO:0007669"/>
    <property type="project" value="TreeGrafter"/>
</dbReference>
<dbReference type="InterPro" id="IPR013106">
    <property type="entry name" value="Ig_V-set"/>
</dbReference>
<dbReference type="Pfam" id="PF07686">
    <property type="entry name" value="V-set"/>
    <property type="match status" value="1"/>
</dbReference>
<evidence type="ECO:0000259" key="12">
    <source>
        <dbReference type="PROSITE" id="PS50835"/>
    </source>
</evidence>
<evidence type="ECO:0000313" key="13">
    <source>
        <dbReference type="EMBL" id="KAF6117880.1"/>
    </source>
</evidence>
<evidence type="ECO:0000256" key="7">
    <source>
        <dbReference type="ARBA" id="ARBA00023157"/>
    </source>
</evidence>
<dbReference type="GO" id="GO:0071222">
    <property type="term" value="P:cellular response to lipopolysaccharide"/>
    <property type="evidence" value="ECO:0007669"/>
    <property type="project" value="TreeGrafter"/>
</dbReference>
<evidence type="ECO:0000256" key="3">
    <source>
        <dbReference type="ARBA" id="ARBA00022692"/>
    </source>
</evidence>
<keyword evidence="7" id="KW-1015">Disulfide bond</keyword>
<feature type="domain" description="Ig-like" evidence="12">
    <location>
        <begin position="147"/>
        <end position="228"/>
    </location>
</feature>
<dbReference type="InterPro" id="IPR036179">
    <property type="entry name" value="Ig-like_dom_sf"/>
</dbReference>
<evidence type="ECO:0000256" key="1">
    <source>
        <dbReference type="ARBA" id="ARBA00004251"/>
    </source>
</evidence>
<evidence type="ECO:0000256" key="5">
    <source>
        <dbReference type="ARBA" id="ARBA00022989"/>
    </source>
</evidence>
<keyword evidence="9" id="KW-0325">Glycoprotein</keyword>
<keyword evidence="5 11" id="KW-1133">Transmembrane helix</keyword>